<dbReference type="AlphaFoldDB" id="A0A6I4MMI7"/>
<feature type="chain" id="PRO_5038982146" evidence="1">
    <location>
        <begin position="26"/>
        <end position="154"/>
    </location>
</feature>
<dbReference type="InterPro" id="IPR036182">
    <property type="entry name" value="PCuAC_sf"/>
</dbReference>
<dbReference type="Proteomes" id="UP000462055">
    <property type="component" value="Unassembled WGS sequence"/>
</dbReference>
<evidence type="ECO:0000313" key="2">
    <source>
        <dbReference type="EMBL" id="MWA05855.1"/>
    </source>
</evidence>
<dbReference type="EMBL" id="WBMS02000042">
    <property type="protein sequence ID" value="MWA05855.1"/>
    <property type="molecule type" value="Genomic_DNA"/>
</dbReference>
<dbReference type="Gene3D" id="2.60.40.1890">
    <property type="entry name" value="PCu(A)C copper chaperone"/>
    <property type="match status" value="1"/>
</dbReference>
<dbReference type="RefSeq" id="WP_151598275.1">
    <property type="nucleotide sequence ID" value="NZ_WBMS02000042.1"/>
</dbReference>
<dbReference type="PANTHER" id="PTHR36302">
    <property type="entry name" value="BLR7088 PROTEIN"/>
    <property type="match status" value="1"/>
</dbReference>
<accession>A0A6I4MMI7</accession>
<reference evidence="2" key="1">
    <citation type="submission" date="2019-12" db="EMBL/GenBank/DDBJ databases">
        <title>Actinomadura physcomitrii sp. nov., a novel actinomycete isolated from moss [Physcomitrium sphaericum (Ludw) Fuernr].</title>
        <authorList>
            <person name="Zhuang X."/>
        </authorList>
    </citation>
    <scope>NUCLEOTIDE SEQUENCE [LARGE SCALE GENOMIC DNA]</scope>
    <source>
        <strain evidence="2">LD22</strain>
    </source>
</reference>
<dbReference type="Pfam" id="PF04314">
    <property type="entry name" value="PCuAC"/>
    <property type="match status" value="1"/>
</dbReference>
<protein>
    <submittedName>
        <fullName evidence="2">Copper chaperone PCu(A)C</fullName>
    </submittedName>
</protein>
<name>A0A6I4MMI7_9ACTN</name>
<gene>
    <name evidence="2" type="ORF">F8568_036975</name>
</gene>
<dbReference type="InterPro" id="IPR058248">
    <property type="entry name" value="Lxx211020-like"/>
</dbReference>
<keyword evidence="3" id="KW-1185">Reference proteome</keyword>
<comment type="caution">
    <text evidence="2">The sequence shown here is derived from an EMBL/GenBank/DDBJ whole genome shotgun (WGS) entry which is preliminary data.</text>
</comment>
<dbReference type="InterPro" id="IPR007410">
    <property type="entry name" value="LpqE-like"/>
</dbReference>
<dbReference type="PANTHER" id="PTHR36302:SF1">
    <property type="entry name" value="COPPER CHAPERONE PCU(A)C"/>
    <property type="match status" value="1"/>
</dbReference>
<proteinExistence type="predicted"/>
<feature type="signal peptide" evidence="1">
    <location>
        <begin position="1"/>
        <end position="25"/>
    </location>
</feature>
<dbReference type="SUPFAM" id="SSF110087">
    <property type="entry name" value="DR1885-like metal-binding protein"/>
    <property type="match status" value="1"/>
</dbReference>
<organism evidence="2 3">
    <name type="scientific">Actinomadura physcomitrii</name>
    <dbReference type="NCBI Taxonomy" id="2650748"/>
    <lineage>
        <taxon>Bacteria</taxon>
        <taxon>Bacillati</taxon>
        <taxon>Actinomycetota</taxon>
        <taxon>Actinomycetes</taxon>
        <taxon>Streptosporangiales</taxon>
        <taxon>Thermomonosporaceae</taxon>
        <taxon>Actinomadura</taxon>
    </lineage>
</organism>
<evidence type="ECO:0000256" key="1">
    <source>
        <dbReference type="SAM" id="SignalP"/>
    </source>
</evidence>
<keyword evidence="1" id="KW-0732">Signal</keyword>
<evidence type="ECO:0000313" key="3">
    <source>
        <dbReference type="Proteomes" id="UP000462055"/>
    </source>
</evidence>
<sequence length="154" mass="16095">MSVFRAAIAPLLAGAVTLGSLSAWTMTGRAGRPADVRVSDAWVMVPMAPQTSAFFTLTNSGDASDVLVAVRSSASVVTMIGRQADHDGSGSMVMIDTLTVPAHGTIRMTPFTTDVMIQQTHPLTAGERVPFTLVFRRSGTVRVTAVVVPPGGHS</sequence>